<dbReference type="Pfam" id="PF06441">
    <property type="entry name" value="EHN"/>
    <property type="match status" value="1"/>
</dbReference>
<dbReference type="GO" id="GO:0097176">
    <property type="term" value="P:epoxide metabolic process"/>
    <property type="evidence" value="ECO:0007669"/>
    <property type="project" value="TreeGrafter"/>
</dbReference>
<evidence type="ECO:0000256" key="7">
    <source>
        <dbReference type="PIRSR" id="PIRSR001112-1"/>
    </source>
</evidence>
<dbReference type="EC" id="3.3.2.9" evidence="6"/>
<keyword evidence="6" id="KW-0256">Endoplasmic reticulum</keyword>
<evidence type="ECO:0000256" key="6">
    <source>
        <dbReference type="PIRNR" id="PIRNR001112"/>
    </source>
</evidence>
<evidence type="ECO:0000256" key="2">
    <source>
        <dbReference type="ARBA" id="ARBA00004111"/>
    </source>
</evidence>
<evidence type="ECO:0000259" key="8">
    <source>
        <dbReference type="Pfam" id="PF06441"/>
    </source>
</evidence>
<keyword evidence="5 6" id="KW-0378">Hydrolase</keyword>
<evidence type="ECO:0000313" key="9">
    <source>
        <dbReference type="Proteomes" id="UP000694846"/>
    </source>
</evidence>
<evidence type="ECO:0000313" key="10">
    <source>
        <dbReference type="RefSeq" id="XP_025408169.1"/>
    </source>
</evidence>
<dbReference type="InterPro" id="IPR029058">
    <property type="entry name" value="AB_hydrolase_fold"/>
</dbReference>
<dbReference type="GeneID" id="112681982"/>
<evidence type="ECO:0000256" key="4">
    <source>
        <dbReference type="ARBA" id="ARBA00022797"/>
    </source>
</evidence>
<accession>A0A8B8FBD4</accession>
<name>A0A8B8FBD4_9HEMI</name>
<dbReference type="RefSeq" id="XP_025408169.1">
    <property type="nucleotide sequence ID" value="XM_025552384.1"/>
</dbReference>
<dbReference type="PANTHER" id="PTHR21661:SF35">
    <property type="entry name" value="EPOXIDE HYDROLASE"/>
    <property type="match status" value="1"/>
</dbReference>
<dbReference type="Gene3D" id="3.40.50.1820">
    <property type="entry name" value="alpha/beta hydrolase"/>
    <property type="match status" value="1"/>
</dbReference>
<evidence type="ECO:0000256" key="1">
    <source>
        <dbReference type="ARBA" id="ARBA00000221"/>
    </source>
</evidence>
<feature type="active site" description="Nucleophile" evidence="7">
    <location>
        <position position="234"/>
    </location>
</feature>
<reference evidence="10" key="1">
    <citation type="submission" date="2025-08" db="UniProtKB">
        <authorList>
            <consortium name="RefSeq"/>
        </authorList>
    </citation>
    <scope>IDENTIFICATION</scope>
    <source>
        <tissue evidence="10">Whole body</tissue>
    </source>
</reference>
<gene>
    <name evidence="10" type="primary">LOC112681982</name>
</gene>
<keyword evidence="9" id="KW-1185">Reference proteome</keyword>
<dbReference type="GO" id="GO:0005789">
    <property type="term" value="C:endoplasmic reticulum membrane"/>
    <property type="evidence" value="ECO:0007669"/>
    <property type="project" value="UniProtKB-SubCell"/>
</dbReference>
<feature type="domain" description="Epoxide hydrolase N-terminal" evidence="8">
    <location>
        <begin position="57"/>
        <end position="169"/>
    </location>
</feature>
<dbReference type="InterPro" id="IPR000639">
    <property type="entry name" value="Epox_hydrolase-like"/>
</dbReference>
<dbReference type="Proteomes" id="UP000694846">
    <property type="component" value="Unplaced"/>
</dbReference>
<dbReference type="InterPro" id="IPR010497">
    <property type="entry name" value="Epoxide_hydro_N"/>
</dbReference>
<evidence type="ECO:0000256" key="5">
    <source>
        <dbReference type="ARBA" id="ARBA00022801"/>
    </source>
</evidence>
<comment type="similarity">
    <text evidence="3 6">Belongs to the peptidase S33 family.</text>
</comment>
<evidence type="ECO:0000256" key="3">
    <source>
        <dbReference type="ARBA" id="ARBA00010088"/>
    </source>
</evidence>
<dbReference type="AlphaFoldDB" id="A0A8B8FBD4"/>
<dbReference type="InterPro" id="IPR016292">
    <property type="entry name" value="Epoxide_hydrolase"/>
</dbReference>
<dbReference type="PANTHER" id="PTHR21661">
    <property type="entry name" value="EPOXIDE HYDROLASE 1-RELATED"/>
    <property type="match status" value="1"/>
</dbReference>
<protein>
    <recommendedName>
        <fullName evidence="6">Epoxide hydrolase</fullName>
        <ecNumber evidence="6">3.3.2.9</ecNumber>
    </recommendedName>
</protein>
<keyword evidence="6" id="KW-0472">Membrane</keyword>
<comment type="catalytic activity">
    <reaction evidence="6">
        <text>cis-stilbene oxide + H2O = (1R,2R)-hydrobenzoin</text>
        <dbReference type="Rhea" id="RHEA:23900"/>
        <dbReference type="ChEBI" id="CHEBI:15377"/>
        <dbReference type="ChEBI" id="CHEBI:50004"/>
        <dbReference type="ChEBI" id="CHEBI:50014"/>
        <dbReference type="EC" id="3.3.2.9"/>
    </reaction>
</comment>
<feature type="active site" description="Proton acceptor" evidence="7">
    <location>
        <position position="442"/>
    </location>
</feature>
<keyword evidence="4 6" id="KW-0058">Aromatic hydrocarbons catabolism</keyword>
<dbReference type="SUPFAM" id="SSF53474">
    <property type="entry name" value="alpha/beta-Hydrolases"/>
    <property type="match status" value="1"/>
</dbReference>
<sequence length="468" mass="52773">MNKIVLVFTVLAVIIALVDYWKFFKEVEPEVMPEDVWWGLESDRVNFDRNTFHTQILPFQINISDRIIGDLKDRLSKTRSLAKPLENVNFEYGFNSDRLSEILDHWANRYDWTARQAYLNGLPQFKTRIYGLDVHFVHAKPASVVPGGNVQTVIPLLLLHGWPGSVVEFYEMIPLLTAGDARGIAFEVIAPSLPGYGFSEPAVRPGMGPAQIGQMFVELMRRLGHGRFYVQGGDWGSIIAETISTIYPDRVRGMHSNFCSVTSFLTLGDYTRLILGAYWPSLAVSSEIEKSRTYPLSELLMSFLEETGYMHLQMTKPDTVGVGLTDSPAGLAAYILEKFSSWTNLKNKHLLDGGFSKYNINALLDNVMIYWVTGSITTSMRLYSEYASKHYQTLPHKKAKVKVPAACALFPEEMAMALNLKKFLKIKYINLVSATEMKEGGHFAAFEQPKLLAEDIRSSIIAMEAIQK</sequence>
<comment type="function">
    <text evidence="6">Catalyzes juvenile hormone hydrolysis.</text>
</comment>
<organism evidence="9 10">
    <name type="scientific">Sipha flava</name>
    <name type="common">yellow sugarcane aphid</name>
    <dbReference type="NCBI Taxonomy" id="143950"/>
    <lineage>
        <taxon>Eukaryota</taxon>
        <taxon>Metazoa</taxon>
        <taxon>Ecdysozoa</taxon>
        <taxon>Arthropoda</taxon>
        <taxon>Hexapoda</taxon>
        <taxon>Insecta</taxon>
        <taxon>Pterygota</taxon>
        <taxon>Neoptera</taxon>
        <taxon>Paraneoptera</taxon>
        <taxon>Hemiptera</taxon>
        <taxon>Sternorrhyncha</taxon>
        <taxon>Aphidomorpha</taxon>
        <taxon>Aphidoidea</taxon>
        <taxon>Aphididae</taxon>
        <taxon>Sipha</taxon>
    </lineage>
</organism>
<dbReference type="PIRSF" id="PIRSF001112">
    <property type="entry name" value="Epoxide_hydrolase"/>
    <property type="match status" value="1"/>
</dbReference>
<dbReference type="PRINTS" id="PR00412">
    <property type="entry name" value="EPOXHYDRLASE"/>
</dbReference>
<dbReference type="GO" id="GO:0033961">
    <property type="term" value="F:cis-stilbene-oxide hydrolase activity"/>
    <property type="evidence" value="ECO:0007669"/>
    <property type="project" value="UniProtKB-UniRule"/>
</dbReference>
<dbReference type="OrthoDB" id="7130006at2759"/>
<comment type="subcellular location">
    <subcellularLocation>
        <location evidence="6">Endoplasmic reticulum membrane</location>
    </subcellularLocation>
    <subcellularLocation>
        <location evidence="2">Microsome membrane</location>
        <topology evidence="2">Single-pass membrane protein</topology>
    </subcellularLocation>
</comment>
<proteinExistence type="inferred from homology"/>
<feature type="active site" description="Proton donor" evidence="7">
    <location>
        <position position="383"/>
    </location>
</feature>
<comment type="catalytic activity">
    <reaction evidence="1 6">
        <text>1-(4-methoxyphenyl)-N-methyl-N-[(3-methyloxetan-3-yl)methyl]methanamine + H2O = 2-{[(4-methoxybenzyl)(methyl)amino]methyl}-2-methylpropane-1,3-diol</text>
        <dbReference type="Rhea" id="RHEA:55764"/>
        <dbReference type="ChEBI" id="CHEBI:15377"/>
        <dbReference type="ChEBI" id="CHEBI:139161"/>
        <dbReference type="ChEBI" id="CHEBI:139164"/>
        <dbReference type="EC" id="3.3.2.9"/>
    </reaction>
</comment>